<dbReference type="InterPro" id="IPR040223">
    <property type="entry name" value="PAR_bZIP"/>
</dbReference>
<dbReference type="Pfam" id="PF07716">
    <property type="entry name" value="bZIP_2"/>
    <property type="match status" value="1"/>
</dbReference>
<dbReference type="GO" id="GO:0005634">
    <property type="term" value="C:nucleus"/>
    <property type="evidence" value="ECO:0007669"/>
    <property type="project" value="UniProtKB-SubCell"/>
</dbReference>
<dbReference type="InterPro" id="IPR004827">
    <property type="entry name" value="bZIP"/>
</dbReference>
<dbReference type="GO" id="GO:0000978">
    <property type="term" value="F:RNA polymerase II cis-regulatory region sequence-specific DNA binding"/>
    <property type="evidence" value="ECO:0007669"/>
    <property type="project" value="TreeGrafter"/>
</dbReference>
<dbReference type="PANTHER" id="PTHR11988">
    <property type="entry name" value="THYROTROPH EMBRYONIC FACTOR RELATED"/>
    <property type="match status" value="1"/>
</dbReference>
<dbReference type="EMBL" id="JANEYG010000017">
    <property type="protein sequence ID" value="KAJ8919603.1"/>
    <property type="molecule type" value="Genomic_DNA"/>
</dbReference>
<keyword evidence="3" id="KW-0238">DNA-binding</keyword>
<dbReference type="GO" id="GO:0000981">
    <property type="term" value="F:DNA-binding transcription factor activity, RNA polymerase II-specific"/>
    <property type="evidence" value="ECO:0007669"/>
    <property type="project" value="TreeGrafter"/>
</dbReference>
<dbReference type="PANTHER" id="PTHR11988:SF27">
    <property type="entry name" value="GH27708P"/>
    <property type="match status" value="1"/>
</dbReference>
<sequence length="221" mass="25609">MPVFHFQMTNPKPYPTYPPMNLQMTAHHAQNFIKQEEPPVLDLCIRNKHHSPTSYTTLKEIETPLCPVSPSSQFSDSSELSCTDINSNTTKLKTVRPFKAYPKDPLSISLIGAAHDLLNKDSSAAYMEFRQKMLAEVQNSYKTTNKNMRRIQSTQQVSDPTYWEKRKKNNEAAKRSRDARRAKEDEIAVRCAYLEQENVQLRYRLAAAEAERKRLYDMLYS</sequence>
<keyword evidence="4" id="KW-0804">Transcription</keyword>
<accession>A0AAV8VZ23</accession>
<keyword evidence="5" id="KW-0539">Nucleus</keyword>
<feature type="domain" description="BZIP" evidence="7">
    <location>
        <begin position="159"/>
        <end position="221"/>
    </location>
</feature>
<dbReference type="CDD" id="cd14695">
    <property type="entry name" value="bZIP_HLF"/>
    <property type="match status" value="1"/>
</dbReference>
<comment type="subcellular location">
    <subcellularLocation>
        <location evidence="1">Nucleus</location>
    </subcellularLocation>
</comment>
<evidence type="ECO:0000256" key="2">
    <source>
        <dbReference type="ARBA" id="ARBA00023015"/>
    </source>
</evidence>
<dbReference type="Proteomes" id="UP001159042">
    <property type="component" value="Unassembled WGS sequence"/>
</dbReference>
<evidence type="ECO:0000256" key="6">
    <source>
        <dbReference type="SAM" id="MobiDB-lite"/>
    </source>
</evidence>
<feature type="region of interest" description="Disordered" evidence="6">
    <location>
        <begin position="153"/>
        <end position="180"/>
    </location>
</feature>
<organism evidence="8 9">
    <name type="scientific">Exocentrus adspersus</name>
    <dbReference type="NCBI Taxonomy" id="1586481"/>
    <lineage>
        <taxon>Eukaryota</taxon>
        <taxon>Metazoa</taxon>
        <taxon>Ecdysozoa</taxon>
        <taxon>Arthropoda</taxon>
        <taxon>Hexapoda</taxon>
        <taxon>Insecta</taxon>
        <taxon>Pterygota</taxon>
        <taxon>Neoptera</taxon>
        <taxon>Endopterygota</taxon>
        <taxon>Coleoptera</taxon>
        <taxon>Polyphaga</taxon>
        <taxon>Cucujiformia</taxon>
        <taxon>Chrysomeloidea</taxon>
        <taxon>Cerambycidae</taxon>
        <taxon>Lamiinae</taxon>
        <taxon>Acanthocinini</taxon>
        <taxon>Exocentrus</taxon>
    </lineage>
</organism>
<evidence type="ECO:0000313" key="9">
    <source>
        <dbReference type="Proteomes" id="UP001159042"/>
    </source>
</evidence>
<dbReference type="AlphaFoldDB" id="A0AAV8VZ23"/>
<protein>
    <recommendedName>
        <fullName evidence="7">BZIP domain-containing protein</fullName>
    </recommendedName>
</protein>
<proteinExistence type="predicted"/>
<feature type="compositionally biased region" description="Basic and acidic residues" evidence="6">
    <location>
        <begin position="169"/>
        <end position="180"/>
    </location>
</feature>
<name>A0AAV8VZ23_9CUCU</name>
<evidence type="ECO:0000256" key="3">
    <source>
        <dbReference type="ARBA" id="ARBA00023125"/>
    </source>
</evidence>
<evidence type="ECO:0000256" key="1">
    <source>
        <dbReference type="ARBA" id="ARBA00004123"/>
    </source>
</evidence>
<evidence type="ECO:0000256" key="5">
    <source>
        <dbReference type="ARBA" id="ARBA00023242"/>
    </source>
</evidence>
<dbReference type="SMART" id="SM00338">
    <property type="entry name" value="BRLZ"/>
    <property type="match status" value="1"/>
</dbReference>
<evidence type="ECO:0000313" key="8">
    <source>
        <dbReference type="EMBL" id="KAJ8919603.1"/>
    </source>
</evidence>
<keyword evidence="2" id="KW-0805">Transcription regulation</keyword>
<dbReference type="PROSITE" id="PS50217">
    <property type="entry name" value="BZIP"/>
    <property type="match status" value="1"/>
</dbReference>
<gene>
    <name evidence="8" type="ORF">NQ315_002225</name>
</gene>
<dbReference type="SUPFAM" id="SSF57959">
    <property type="entry name" value="Leucine zipper domain"/>
    <property type="match status" value="1"/>
</dbReference>
<evidence type="ECO:0000256" key="4">
    <source>
        <dbReference type="ARBA" id="ARBA00023163"/>
    </source>
</evidence>
<dbReference type="Gene3D" id="1.20.5.170">
    <property type="match status" value="1"/>
</dbReference>
<keyword evidence="9" id="KW-1185">Reference proteome</keyword>
<reference evidence="8 9" key="1">
    <citation type="journal article" date="2023" name="Insect Mol. Biol.">
        <title>Genome sequencing provides insights into the evolution of gene families encoding plant cell wall-degrading enzymes in longhorned beetles.</title>
        <authorList>
            <person name="Shin N.R."/>
            <person name="Okamura Y."/>
            <person name="Kirsch R."/>
            <person name="Pauchet Y."/>
        </authorList>
    </citation>
    <scope>NUCLEOTIDE SEQUENCE [LARGE SCALE GENOMIC DNA]</scope>
    <source>
        <strain evidence="8">EAD_L_NR</strain>
    </source>
</reference>
<evidence type="ECO:0000259" key="7">
    <source>
        <dbReference type="PROSITE" id="PS50217"/>
    </source>
</evidence>
<comment type="caution">
    <text evidence="8">The sequence shown here is derived from an EMBL/GenBank/DDBJ whole genome shotgun (WGS) entry which is preliminary data.</text>
</comment>
<dbReference type="InterPro" id="IPR046347">
    <property type="entry name" value="bZIP_sf"/>
</dbReference>